<comment type="caution">
    <text evidence="2">The sequence shown here is derived from an EMBL/GenBank/DDBJ whole genome shotgun (WGS) entry which is preliminary data.</text>
</comment>
<reference evidence="4 5" key="1">
    <citation type="journal article" date="2019" name="Nat. Med.">
        <title>A library of human gut bacterial isolates paired with longitudinal multiomics data enables mechanistic microbiome research.</title>
        <authorList>
            <person name="Poyet M."/>
            <person name="Groussin M."/>
            <person name="Gibbons S.M."/>
            <person name="Avila-Pacheco J."/>
            <person name="Jiang X."/>
            <person name="Kearney S.M."/>
            <person name="Perrotta A.R."/>
            <person name="Berdy B."/>
            <person name="Zhao S."/>
            <person name="Lieberman T.D."/>
            <person name="Swanson P.K."/>
            <person name="Smith M."/>
            <person name="Roesemann S."/>
            <person name="Alexander J.E."/>
            <person name="Rich S.A."/>
            <person name="Livny J."/>
            <person name="Vlamakis H."/>
            <person name="Clish C."/>
            <person name="Bullock K."/>
            <person name="Deik A."/>
            <person name="Scott J."/>
            <person name="Pierce K.A."/>
            <person name="Xavier R.J."/>
            <person name="Alm E.J."/>
        </authorList>
    </citation>
    <scope>NUCLEOTIDE SEQUENCE [LARGE SCALE GENOMIC DNA]</scope>
    <source>
        <strain evidence="2 5">BIOML-A13</strain>
        <strain evidence="3 4">BIOML-A3</strain>
    </source>
</reference>
<name>A0A7X3BWL0_9FIRM</name>
<dbReference type="Proteomes" id="UP000484547">
    <property type="component" value="Unassembled WGS sequence"/>
</dbReference>
<evidence type="ECO:0000259" key="1">
    <source>
        <dbReference type="Pfam" id="PF24032"/>
    </source>
</evidence>
<keyword evidence="4" id="KW-1185">Reference proteome</keyword>
<accession>A0A7X3BWL0</accession>
<organism evidence="2 5">
    <name type="scientific">Phascolarctobacterium faecium</name>
    <dbReference type="NCBI Taxonomy" id="33025"/>
    <lineage>
        <taxon>Bacteria</taxon>
        <taxon>Bacillati</taxon>
        <taxon>Bacillota</taxon>
        <taxon>Negativicutes</taxon>
        <taxon>Acidaminococcales</taxon>
        <taxon>Acidaminococcaceae</taxon>
        <taxon>Phascolarctobacterium</taxon>
    </lineage>
</organism>
<evidence type="ECO:0000313" key="3">
    <source>
        <dbReference type="EMBL" id="MTU05021.1"/>
    </source>
</evidence>
<dbReference type="OrthoDB" id="1698671at2"/>
<protein>
    <recommendedName>
        <fullName evidence="1">YqbQ/XkdQ domain-containing protein</fullName>
    </recommendedName>
</protein>
<dbReference type="Pfam" id="PF24032">
    <property type="entry name" value="YQBQ"/>
    <property type="match status" value="1"/>
</dbReference>
<proteinExistence type="predicted"/>
<feature type="domain" description="YqbQ/XkdQ" evidence="1">
    <location>
        <begin position="25"/>
        <end position="325"/>
    </location>
</feature>
<dbReference type="EMBL" id="WNBM01000013">
    <property type="protein sequence ID" value="MTT76848.1"/>
    <property type="molecule type" value="Genomic_DNA"/>
</dbReference>
<dbReference type="InterPro" id="IPR056937">
    <property type="entry name" value="YqbQ/XkdQ"/>
</dbReference>
<sequence length="331" mass="37041">MKLSAVLTNSKTKESWDISTVISEITFKTALDDQPGTLTFTCVDVNQANLFAEGSVIDIGIDGKGLFLGYLFKTETDSYNNVKVTAYDQMRYLKNKDFYIIDGGQTLNDVFTNCCNKFQLKSSVIAGSETIVSDKIHNDKTIYEIIQYAVDDVLVKTQKYYVVRDNYGTLELVDMEKLVTDYVIGDSSAMSEYTHSRSIDEACNVVKLIWGDKDAKTPKITVADDEKNVEQWGILQHYEVVNEGMNEAQITERANDLLFLLNRVEQTMKLTVVADETTYTSLLELRAGSGFRIRFNSALTGKVDQTVYVISCDTSITDGVVSSSMEVSMPE</sequence>
<evidence type="ECO:0000313" key="2">
    <source>
        <dbReference type="EMBL" id="MTT76848.1"/>
    </source>
</evidence>
<dbReference type="EMBL" id="WNBW01000015">
    <property type="protein sequence ID" value="MTU05021.1"/>
    <property type="molecule type" value="Genomic_DNA"/>
</dbReference>
<gene>
    <name evidence="2" type="ORF">GMD11_11360</name>
    <name evidence="3" type="ORF">GMD18_11575</name>
</gene>
<dbReference type="AlphaFoldDB" id="A0A7X3BWL0"/>
<dbReference type="RefSeq" id="WP_149877479.1">
    <property type="nucleotide sequence ID" value="NZ_WNBG01000015.1"/>
</dbReference>
<dbReference type="Proteomes" id="UP000443070">
    <property type="component" value="Unassembled WGS sequence"/>
</dbReference>
<evidence type="ECO:0000313" key="5">
    <source>
        <dbReference type="Proteomes" id="UP000484547"/>
    </source>
</evidence>
<evidence type="ECO:0000313" key="4">
    <source>
        <dbReference type="Proteomes" id="UP000443070"/>
    </source>
</evidence>